<keyword evidence="2" id="KW-1185">Reference proteome</keyword>
<evidence type="ECO:0000313" key="2">
    <source>
        <dbReference type="Proteomes" id="UP000805649"/>
    </source>
</evidence>
<sequence>MAKSNYEFPQPEFEPKTAITARRASGCGTFNSVVSGDIENLEQLGYEPSNLHRNRSTHTLLFQAFAICSIPYGLGGPLINAIYGGGPLSLFVGWIVVAIFGQCVALSVAELASRYPTSAGPYYWSFQIASKGKTALSFVTGWTWLIANWTITLSVNFGFASLLAGTITMMEPTWVATSWQLLLIFYSLLLFTALVVIFANRWLAMVDTCCAAFIGITIVVTLVALSVQAKAGRHSIDYALGHYEETFSGWGHFTFFIGLLPSAYVFCAVGMISAMAEECKDPSVRVPRAIGLTVPIQGVAGLFFILPICFTMAPLDEIIASPYGQALPVVFLSAMGTKAGGLGLMVLVLIVTIGCSISITVAASRCTWAFARDNAIPGSRFWSQVDAKLGVPINAVILVTVIEMLLGIINIGSTSAFTAFVSVGVIALEVSYLIPIVISMVHGRREVNRARYNCGPKVGMVINCFAVAWVSFQAVLFSMPTALPVTTVSMNYASLVFVGFAVLSAIWYRVHARKVYKGPPATDGIAA</sequence>
<dbReference type="EMBL" id="VUJX02000003">
    <property type="protein sequence ID" value="KAL0938433.1"/>
    <property type="molecule type" value="Genomic_DNA"/>
</dbReference>
<evidence type="ECO:0000313" key="1">
    <source>
        <dbReference type="EMBL" id="KAL0938433.1"/>
    </source>
</evidence>
<proteinExistence type="predicted"/>
<dbReference type="Proteomes" id="UP000805649">
    <property type="component" value="Unassembled WGS sequence"/>
</dbReference>
<comment type="caution">
    <text evidence="1">The sequence shown here is derived from an EMBL/GenBank/DDBJ whole genome shotgun (WGS) entry which is preliminary data.</text>
</comment>
<reference evidence="1 2" key="1">
    <citation type="journal article" date="2020" name="Phytopathology">
        <title>Genome Sequence Resources of Colletotrichum truncatum, C. plurivorum, C. musicola, and C. sojae: Four Species Pathogenic to Soybean (Glycine max).</title>
        <authorList>
            <person name="Rogerio F."/>
            <person name="Boufleur T.R."/>
            <person name="Ciampi-Guillardi M."/>
            <person name="Sukno S.A."/>
            <person name="Thon M.R."/>
            <person name="Massola Junior N.S."/>
            <person name="Baroncelli R."/>
        </authorList>
    </citation>
    <scope>NUCLEOTIDE SEQUENCE [LARGE SCALE GENOMIC DNA]</scope>
    <source>
        <strain evidence="1 2">CMES1059</strain>
    </source>
</reference>
<organism evidence="1 2">
    <name type="scientific">Colletotrichum truncatum</name>
    <name type="common">Anthracnose fungus</name>
    <name type="synonym">Colletotrichum capsici</name>
    <dbReference type="NCBI Taxonomy" id="5467"/>
    <lineage>
        <taxon>Eukaryota</taxon>
        <taxon>Fungi</taxon>
        <taxon>Dikarya</taxon>
        <taxon>Ascomycota</taxon>
        <taxon>Pezizomycotina</taxon>
        <taxon>Sordariomycetes</taxon>
        <taxon>Hypocreomycetidae</taxon>
        <taxon>Glomerellales</taxon>
        <taxon>Glomerellaceae</taxon>
        <taxon>Colletotrichum</taxon>
        <taxon>Colletotrichum truncatum species complex</taxon>
    </lineage>
</organism>
<protein>
    <submittedName>
        <fullName evidence="1">Amino acid permease</fullName>
    </submittedName>
</protein>
<name>A0ACC3Z2V9_COLTU</name>
<gene>
    <name evidence="1" type="ORF">CTRU02_205043</name>
</gene>
<accession>A0ACC3Z2V9</accession>